<dbReference type="Proteomes" id="UP001304769">
    <property type="component" value="Unassembled WGS sequence"/>
</dbReference>
<organism evidence="3 4">
    <name type="scientific">Sinomonas terricola</name>
    <dbReference type="NCBI Taxonomy" id="3110330"/>
    <lineage>
        <taxon>Bacteria</taxon>
        <taxon>Bacillati</taxon>
        <taxon>Actinomycetota</taxon>
        <taxon>Actinomycetes</taxon>
        <taxon>Micrococcales</taxon>
        <taxon>Micrococcaceae</taxon>
        <taxon>Sinomonas</taxon>
    </lineage>
</organism>
<keyword evidence="4" id="KW-1185">Reference proteome</keyword>
<evidence type="ECO:0000313" key="4">
    <source>
        <dbReference type="Proteomes" id="UP001304769"/>
    </source>
</evidence>
<dbReference type="GO" id="GO:0032259">
    <property type="term" value="P:methylation"/>
    <property type="evidence" value="ECO:0007669"/>
    <property type="project" value="UniProtKB-KW"/>
</dbReference>
<dbReference type="EMBL" id="JAYGGQ010000003">
    <property type="protein sequence ID" value="MEA5454447.1"/>
    <property type="molecule type" value="Genomic_DNA"/>
</dbReference>
<feature type="domain" description="Methyltransferase" evidence="1">
    <location>
        <begin position="108"/>
        <end position="191"/>
    </location>
</feature>
<comment type="caution">
    <text evidence="3">The sequence shown here is derived from an EMBL/GenBank/DDBJ whole genome shotgun (WGS) entry which is preliminary data.</text>
</comment>
<dbReference type="InterPro" id="IPR041698">
    <property type="entry name" value="Methyltransf_25"/>
</dbReference>
<name>A0ABU5T462_9MICC</name>
<dbReference type="PANTHER" id="PTHR42912:SF45">
    <property type="entry name" value="23S RRNA (GUANINE(745)-N(1))-METHYLTRANSFERASE"/>
    <property type="match status" value="1"/>
</dbReference>
<dbReference type="InterPro" id="IPR050508">
    <property type="entry name" value="Methyltransf_Superfamily"/>
</dbReference>
<feature type="domain" description="23S rRNA (guanine(745)-N(1))-methyltransferase N-terminal" evidence="2">
    <location>
        <begin position="10"/>
        <end position="49"/>
    </location>
</feature>
<dbReference type="SUPFAM" id="SSF53335">
    <property type="entry name" value="S-adenosyl-L-methionine-dependent methyltransferases"/>
    <property type="match status" value="1"/>
</dbReference>
<accession>A0ABU5T462</accession>
<dbReference type="InterPro" id="IPR048647">
    <property type="entry name" value="RlmA_N"/>
</dbReference>
<dbReference type="PANTHER" id="PTHR42912">
    <property type="entry name" value="METHYLTRANSFERASE"/>
    <property type="match status" value="1"/>
</dbReference>
<evidence type="ECO:0000313" key="3">
    <source>
        <dbReference type="EMBL" id="MEA5454447.1"/>
    </source>
</evidence>
<evidence type="ECO:0000259" key="1">
    <source>
        <dbReference type="Pfam" id="PF13649"/>
    </source>
</evidence>
<dbReference type="PIRSF" id="PIRSF018249">
    <property type="entry name" value="MyrA_prd"/>
    <property type="match status" value="1"/>
</dbReference>
<sequence length="291" mass="30776">MPFPAQELLRCPVCSEPWETSANNAGARSLVCVSGHRFDAARQGYVNFLTGRGTRFVPDTAEMVAARERFLGAGHYAPIAEAVAEAAAPALSAPDAITSDGGAPAPAVLDAGAGTGYYLGHVLGRSPGARAVALDLSRHALARAAKLPGTAAIVWDLWRDLPLPDRAVDVVLDIFAPRNVPEFARVLRRGGVLCIVTPRPEHLAGLRDLLPMLDVPAGKADAVARAAEQHFDLDSRRAIDFPLVLDREAAADLALMGPAGHHMDRADILERLPEGPIGTAGAVELSVLRRH</sequence>
<protein>
    <submittedName>
        <fullName evidence="3">Methyltransferase domain-containing protein</fullName>
    </submittedName>
</protein>
<keyword evidence="3" id="KW-0808">Transferase</keyword>
<reference evidence="3 4" key="1">
    <citation type="submission" date="2023-12" db="EMBL/GenBank/DDBJ databases">
        <title>Sinomonas terricola sp. nov, isolated from litchi orchard soil in Guangdong, PR China.</title>
        <authorList>
            <person name="Jiaxin W."/>
            <person name="Yang Z."/>
            <person name="Honghui Z."/>
        </authorList>
    </citation>
    <scope>NUCLEOTIDE SEQUENCE [LARGE SCALE GENOMIC DNA]</scope>
    <source>
        <strain evidence="3 4">JGH33</strain>
    </source>
</reference>
<evidence type="ECO:0000259" key="2">
    <source>
        <dbReference type="Pfam" id="PF21302"/>
    </source>
</evidence>
<dbReference type="Pfam" id="PF21302">
    <property type="entry name" value="Zn_ribbon_RlmA"/>
    <property type="match status" value="1"/>
</dbReference>
<proteinExistence type="predicted"/>
<dbReference type="Gene3D" id="3.40.50.150">
    <property type="entry name" value="Vaccinia Virus protein VP39"/>
    <property type="match status" value="1"/>
</dbReference>
<keyword evidence="3" id="KW-0489">Methyltransferase</keyword>
<dbReference type="CDD" id="cd02440">
    <property type="entry name" value="AdoMet_MTases"/>
    <property type="match status" value="1"/>
</dbReference>
<dbReference type="InterPro" id="IPR029063">
    <property type="entry name" value="SAM-dependent_MTases_sf"/>
</dbReference>
<dbReference type="Pfam" id="PF13649">
    <property type="entry name" value="Methyltransf_25"/>
    <property type="match status" value="1"/>
</dbReference>
<dbReference type="RefSeq" id="WP_323278275.1">
    <property type="nucleotide sequence ID" value="NZ_JAYGGQ010000003.1"/>
</dbReference>
<gene>
    <name evidence="3" type="ORF">SPF06_06910</name>
</gene>
<dbReference type="InterPro" id="IPR016718">
    <property type="entry name" value="rRNA_m1G-MeTrfase_A_prd"/>
</dbReference>
<dbReference type="GO" id="GO:0008168">
    <property type="term" value="F:methyltransferase activity"/>
    <property type="evidence" value="ECO:0007669"/>
    <property type="project" value="UniProtKB-KW"/>
</dbReference>